<protein>
    <submittedName>
        <fullName evidence="1">Uncharacterized protein</fullName>
    </submittedName>
</protein>
<comment type="caution">
    <text evidence="1">The sequence shown here is derived from an EMBL/GenBank/DDBJ whole genome shotgun (WGS) entry which is preliminary data.</text>
</comment>
<evidence type="ECO:0000313" key="2">
    <source>
        <dbReference type="Proteomes" id="UP000308730"/>
    </source>
</evidence>
<dbReference type="AlphaFoldDB" id="A0A4S4MX01"/>
<proteinExistence type="predicted"/>
<reference evidence="1 2" key="1">
    <citation type="submission" date="2019-02" db="EMBL/GenBank/DDBJ databases">
        <title>Genome sequencing of the rare red list fungi Antrodiella citrinella (Flaviporus citrinellus).</title>
        <authorList>
            <person name="Buettner E."/>
            <person name="Kellner H."/>
        </authorList>
    </citation>
    <scope>NUCLEOTIDE SEQUENCE [LARGE SCALE GENOMIC DNA]</scope>
    <source>
        <strain evidence="1 2">DSM 108506</strain>
    </source>
</reference>
<dbReference type="Proteomes" id="UP000308730">
    <property type="component" value="Unassembled WGS sequence"/>
</dbReference>
<accession>A0A4S4MX01</accession>
<gene>
    <name evidence="1" type="ORF">EUX98_g4075</name>
</gene>
<dbReference type="EMBL" id="SGPM01000094">
    <property type="protein sequence ID" value="THH30117.1"/>
    <property type="molecule type" value="Genomic_DNA"/>
</dbReference>
<keyword evidence="2" id="KW-1185">Reference proteome</keyword>
<organism evidence="1 2">
    <name type="scientific">Antrodiella citrinella</name>
    <dbReference type="NCBI Taxonomy" id="2447956"/>
    <lineage>
        <taxon>Eukaryota</taxon>
        <taxon>Fungi</taxon>
        <taxon>Dikarya</taxon>
        <taxon>Basidiomycota</taxon>
        <taxon>Agaricomycotina</taxon>
        <taxon>Agaricomycetes</taxon>
        <taxon>Polyporales</taxon>
        <taxon>Steccherinaceae</taxon>
        <taxon>Antrodiella</taxon>
    </lineage>
</organism>
<name>A0A4S4MX01_9APHY</name>
<evidence type="ECO:0000313" key="1">
    <source>
        <dbReference type="EMBL" id="THH30117.1"/>
    </source>
</evidence>
<sequence>MVILAESKNITDRAIGVLQAAMAKAKAIENGSQSVDATVDAETNIMFNLLGKYVTSLENCASDIISI</sequence>